<dbReference type="InterPro" id="IPR056647">
    <property type="entry name" value="DUF7745"/>
</dbReference>
<evidence type="ECO:0000256" key="1">
    <source>
        <dbReference type="SAM" id="MobiDB-lite"/>
    </source>
</evidence>
<protein>
    <recommendedName>
        <fullName evidence="2">DUF7745 domain-containing protein</fullName>
    </recommendedName>
</protein>
<dbReference type="Pfam" id="PF24924">
    <property type="entry name" value="DUF7745"/>
    <property type="match status" value="1"/>
</dbReference>
<feature type="region of interest" description="Disordered" evidence="1">
    <location>
        <begin position="149"/>
        <end position="171"/>
    </location>
</feature>
<organism evidence="3 4">
    <name type="scientific">Pisum sativum</name>
    <name type="common">Garden pea</name>
    <name type="synonym">Lathyrus oleraceus</name>
    <dbReference type="NCBI Taxonomy" id="3888"/>
    <lineage>
        <taxon>Eukaryota</taxon>
        <taxon>Viridiplantae</taxon>
        <taxon>Streptophyta</taxon>
        <taxon>Embryophyta</taxon>
        <taxon>Tracheophyta</taxon>
        <taxon>Spermatophyta</taxon>
        <taxon>Magnoliopsida</taxon>
        <taxon>eudicotyledons</taxon>
        <taxon>Gunneridae</taxon>
        <taxon>Pentapetalae</taxon>
        <taxon>rosids</taxon>
        <taxon>fabids</taxon>
        <taxon>Fabales</taxon>
        <taxon>Fabaceae</taxon>
        <taxon>Papilionoideae</taxon>
        <taxon>50 kb inversion clade</taxon>
        <taxon>NPAAA clade</taxon>
        <taxon>Hologalegina</taxon>
        <taxon>IRL clade</taxon>
        <taxon>Fabeae</taxon>
        <taxon>Lathyrus</taxon>
    </lineage>
</organism>
<dbReference type="AlphaFoldDB" id="A0A9D4Y1P9"/>
<evidence type="ECO:0000313" key="3">
    <source>
        <dbReference type="EMBL" id="KAI5431054.1"/>
    </source>
</evidence>
<gene>
    <name evidence="3" type="ORF">KIW84_035273</name>
</gene>
<dbReference type="PANTHER" id="PTHR48154">
    <property type="entry name" value="PROTEIN, PUTATIVE-RELATED"/>
    <property type="match status" value="1"/>
</dbReference>
<accession>A0A9D4Y1P9</accession>
<keyword evidence="4" id="KW-1185">Reference proteome</keyword>
<dbReference type="PANTHER" id="PTHR48154:SF1">
    <property type="entry name" value="PROTEIN, PUTATIVE-RELATED"/>
    <property type="match status" value="1"/>
</dbReference>
<feature type="region of interest" description="Disordered" evidence="1">
    <location>
        <begin position="316"/>
        <end position="342"/>
    </location>
</feature>
<dbReference type="Gramene" id="Psat03G0527300-T1">
    <property type="protein sequence ID" value="KAI5431054.1"/>
    <property type="gene ID" value="KIW84_035273"/>
</dbReference>
<name>A0A9D4Y1P9_PEA</name>
<evidence type="ECO:0000259" key="2">
    <source>
        <dbReference type="Pfam" id="PF24924"/>
    </source>
</evidence>
<feature type="region of interest" description="Disordered" evidence="1">
    <location>
        <begin position="206"/>
        <end position="239"/>
    </location>
</feature>
<evidence type="ECO:0000313" key="4">
    <source>
        <dbReference type="Proteomes" id="UP001058974"/>
    </source>
</evidence>
<reference evidence="3 4" key="1">
    <citation type="journal article" date="2022" name="Nat. Genet.">
        <title>Improved pea reference genome and pan-genome highlight genomic features and evolutionary characteristics.</title>
        <authorList>
            <person name="Yang T."/>
            <person name="Liu R."/>
            <person name="Luo Y."/>
            <person name="Hu S."/>
            <person name="Wang D."/>
            <person name="Wang C."/>
            <person name="Pandey M.K."/>
            <person name="Ge S."/>
            <person name="Xu Q."/>
            <person name="Li N."/>
            <person name="Li G."/>
            <person name="Huang Y."/>
            <person name="Saxena R.K."/>
            <person name="Ji Y."/>
            <person name="Li M."/>
            <person name="Yan X."/>
            <person name="He Y."/>
            <person name="Liu Y."/>
            <person name="Wang X."/>
            <person name="Xiang C."/>
            <person name="Varshney R.K."/>
            <person name="Ding H."/>
            <person name="Gao S."/>
            <person name="Zong X."/>
        </authorList>
    </citation>
    <scope>NUCLEOTIDE SEQUENCE [LARGE SCALE GENOMIC DNA]</scope>
    <source>
        <strain evidence="3 4">cv. Zhongwan 6</strain>
    </source>
</reference>
<dbReference type="Proteomes" id="UP001058974">
    <property type="component" value="Chromosome 3"/>
</dbReference>
<feature type="domain" description="DUF7745" evidence="2">
    <location>
        <begin position="5"/>
        <end position="135"/>
    </location>
</feature>
<comment type="caution">
    <text evidence="3">The sequence shown here is derived from an EMBL/GenBank/DDBJ whole genome shotgun (WGS) entry which is preliminary data.</text>
</comment>
<sequence>MKELRSLTSFVLDPFEFKARHGKLLSIIATQVDEGLMSVLVQFYDPLYRCFTFPDFQLLPTLEEYAHLVGIPILHQLSFSGLERVPFSQEIVDRLHINVFDIGAHCRITRKTGGKRKKQQSRHRALFIPKEGKETLEVNLGKNMVSRPKRMGSGVGYAKGRHRHQSRSSSDWGNDTCSLGYRILCIRIFSDERRIRAFVARLTRTQTNKGKGKHGARMPITGLTSASEPKRTQRGKRGAQMPITGLTLTSEPKHTQETNCQSLDLCRTPTRTHTRVVKTQRVGKEKGRPERSAQSPAYILHLTRLAQEARVSIATRARERGGLDRNEGERKERSQSHRGERKELVLVVSQTRQDIASRAYVSHMNMRIRVAVVRLNNSKHGSHRE</sequence>
<proteinExistence type="predicted"/>
<dbReference type="EMBL" id="JAMSHJ010000003">
    <property type="protein sequence ID" value="KAI5431054.1"/>
    <property type="molecule type" value="Genomic_DNA"/>
</dbReference>